<dbReference type="OrthoDB" id="5294247at2"/>
<feature type="compositionally biased region" description="Basic and acidic residues" evidence="2">
    <location>
        <begin position="117"/>
        <end position="126"/>
    </location>
</feature>
<dbReference type="InterPro" id="IPR007607">
    <property type="entry name" value="BacA/B"/>
</dbReference>
<feature type="compositionally biased region" description="Acidic residues" evidence="2">
    <location>
        <begin position="129"/>
        <end position="138"/>
    </location>
</feature>
<reference evidence="3 4" key="1">
    <citation type="submission" date="2015-11" db="EMBL/GenBank/DDBJ databases">
        <title>The genome of Candidatus Endoriftia persephone in Ridgeia piscesae and population structure of the North Eastern Pacific vestimentiferan symbionts.</title>
        <authorList>
            <person name="Perez M."/>
            <person name="Juniper K.S."/>
        </authorList>
    </citation>
    <scope>NUCLEOTIDE SEQUENCE [LARGE SCALE GENOMIC DNA]</scope>
    <source>
        <strain evidence="3">Ind11</strain>
    </source>
</reference>
<comment type="similarity">
    <text evidence="1">Belongs to the bactofilin family.</text>
</comment>
<dbReference type="PATRIC" id="fig|54398.3.peg.234"/>
<evidence type="ECO:0000313" key="4">
    <source>
        <dbReference type="Proteomes" id="UP000051634"/>
    </source>
</evidence>
<dbReference type="EMBL" id="LDXT01000095">
    <property type="protein sequence ID" value="KRT53894.1"/>
    <property type="molecule type" value="Genomic_DNA"/>
</dbReference>
<evidence type="ECO:0000256" key="2">
    <source>
        <dbReference type="SAM" id="MobiDB-lite"/>
    </source>
</evidence>
<evidence type="ECO:0000256" key="1">
    <source>
        <dbReference type="ARBA" id="ARBA00044755"/>
    </source>
</evidence>
<dbReference type="PANTHER" id="PTHR35024:SF4">
    <property type="entry name" value="POLYMER-FORMING CYTOSKELETAL PROTEIN"/>
    <property type="match status" value="1"/>
</dbReference>
<dbReference type="RefSeq" id="WP_005961671.1">
    <property type="nucleotide sequence ID" value="NZ_KQ557115.1"/>
</dbReference>
<keyword evidence="4" id="KW-1185">Reference proteome</keyword>
<comment type="caution">
    <text evidence="3">The sequence shown here is derived from an EMBL/GenBank/DDBJ whole genome shotgun (WGS) entry which is preliminary data.</text>
</comment>
<dbReference type="PANTHER" id="PTHR35024">
    <property type="entry name" value="HYPOTHETICAL CYTOSOLIC PROTEIN"/>
    <property type="match status" value="1"/>
</dbReference>
<proteinExistence type="inferred from homology"/>
<accession>A0A0T5YU37</accession>
<gene>
    <name evidence="3" type="ORF">Ga0074115_101230</name>
</gene>
<dbReference type="Proteomes" id="UP000051634">
    <property type="component" value="Unassembled WGS sequence"/>
</dbReference>
<organism evidence="3 4">
    <name type="scientific">endosymbiont of Ridgeia piscesae</name>
    <dbReference type="NCBI Taxonomy" id="54398"/>
    <lineage>
        <taxon>Bacteria</taxon>
        <taxon>Pseudomonadati</taxon>
        <taxon>Pseudomonadota</taxon>
        <taxon>Gammaproteobacteria</taxon>
        <taxon>sulfur-oxidizing symbionts</taxon>
    </lineage>
</organism>
<protein>
    <submittedName>
        <fullName evidence="3">Cytoskeletal protein CcmA, bactofilin family</fullName>
    </submittedName>
</protein>
<evidence type="ECO:0000313" key="3">
    <source>
        <dbReference type="EMBL" id="KRT53894.1"/>
    </source>
</evidence>
<dbReference type="Pfam" id="PF04519">
    <property type="entry name" value="Bactofilin"/>
    <property type="match status" value="1"/>
</dbReference>
<dbReference type="AlphaFoldDB" id="A0A0T5YU37"/>
<sequence length="145" mass="15355">MRRPRFRAPKIATVIGKGTHILGDVTFSGGLHIDGTIKGNVTSEGGEKAALTVSESGTIEGDVRVTNLMLNGRVIGDVFASNRVELAPKARVTGTVCYDLLEMSMGAEVNGQLVHSQDAEPRRLGYDEPAVDQDELSGDELSASS</sequence>
<name>A0A0T5YU37_9GAMM</name>
<feature type="region of interest" description="Disordered" evidence="2">
    <location>
        <begin position="113"/>
        <end position="145"/>
    </location>
</feature>